<dbReference type="SUPFAM" id="SSF141000">
    <property type="entry name" value="Glu-tRNAGln amidotransferase C subunit"/>
    <property type="match status" value="1"/>
</dbReference>
<sequence length="133" mass="13950">MPPEMPPAASAHADQPATISTSANSRPVQNDTTGPGEITADQVSHLANLARIRLTSAEITKLTGELKAIVDNVAKVIEVATPDVPATSHPIPLQNVYRPDVVGVTLTQEQALSGAPDHDGSRFRVSAILGEEQ</sequence>
<name>A0ABS2L6T0_9MICO</name>
<dbReference type="Gene3D" id="1.10.20.60">
    <property type="entry name" value="Glu-tRNAGln amidotransferase C subunit, N-terminal domain"/>
    <property type="match status" value="1"/>
</dbReference>
<comment type="subunit">
    <text evidence="1">Heterotrimer of A, B and C subunits.</text>
</comment>
<protein>
    <recommendedName>
        <fullName evidence="1">Aspartyl/glutamyl-tRNA(Asn/Gln) amidotransferase subunit C</fullName>
        <shortName evidence="1">Asp/Glu-ADT subunit C</shortName>
        <ecNumber evidence="1">6.3.5.-</ecNumber>
    </recommendedName>
</protein>
<gene>
    <name evidence="1" type="primary">gatC</name>
    <name evidence="3" type="ORF">JOE66_002444</name>
</gene>
<comment type="function">
    <text evidence="1">Allows the formation of correctly charged Asn-tRNA(Asn) or Gln-tRNA(Gln) through the transamidation of misacylated Asp-tRNA(Asn) or Glu-tRNA(Gln) in organisms which lack either or both of asparaginyl-tRNA or glutaminyl-tRNA synthetases. The reaction takes place in the presence of glutamine and ATP through an activated phospho-Asp-tRNA(Asn) or phospho-Glu-tRNA(Gln).</text>
</comment>
<keyword evidence="1 3" id="KW-0436">Ligase</keyword>
<dbReference type="PANTHER" id="PTHR15004">
    <property type="entry name" value="GLUTAMYL-TRNA(GLN) AMIDOTRANSFERASE SUBUNIT C, MITOCHONDRIAL"/>
    <property type="match status" value="1"/>
</dbReference>
<comment type="catalytic activity">
    <reaction evidence="1">
        <text>L-aspartyl-tRNA(Asn) + L-glutamine + ATP + H2O = L-asparaginyl-tRNA(Asn) + L-glutamate + ADP + phosphate + 2 H(+)</text>
        <dbReference type="Rhea" id="RHEA:14513"/>
        <dbReference type="Rhea" id="RHEA-COMP:9674"/>
        <dbReference type="Rhea" id="RHEA-COMP:9677"/>
        <dbReference type="ChEBI" id="CHEBI:15377"/>
        <dbReference type="ChEBI" id="CHEBI:15378"/>
        <dbReference type="ChEBI" id="CHEBI:29985"/>
        <dbReference type="ChEBI" id="CHEBI:30616"/>
        <dbReference type="ChEBI" id="CHEBI:43474"/>
        <dbReference type="ChEBI" id="CHEBI:58359"/>
        <dbReference type="ChEBI" id="CHEBI:78515"/>
        <dbReference type="ChEBI" id="CHEBI:78516"/>
        <dbReference type="ChEBI" id="CHEBI:456216"/>
    </reaction>
</comment>
<comment type="similarity">
    <text evidence="1">Belongs to the GatC family.</text>
</comment>
<organism evidence="3 4">
    <name type="scientific">Subtercola frigoramans</name>
    <dbReference type="NCBI Taxonomy" id="120298"/>
    <lineage>
        <taxon>Bacteria</taxon>
        <taxon>Bacillati</taxon>
        <taxon>Actinomycetota</taxon>
        <taxon>Actinomycetes</taxon>
        <taxon>Micrococcales</taxon>
        <taxon>Microbacteriaceae</taxon>
        <taxon>Subtercola</taxon>
    </lineage>
</organism>
<evidence type="ECO:0000256" key="2">
    <source>
        <dbReference type="SAM" id="MobiDB-lite"/>
    </source>
</evidence>
<comment type="caution">
    <text evidence="3">The sequence shown here is derived from an EMBL/GenBank/DDBJ whole genome shotgun (WGS) entry which is preliminary data.</text>
</comment>
<dbReference type="EC" id="6.3.5.-" evidence="1"/>
<dbReference type="GO" id="GO:0050567">
    <property type="term" value="F:glutaminyl-tRNA synthase (glutamine-hydrolyzing) activity"/>
    <property type="evidence" value="ECO:0007669"/>
    <property type="project" value="UniProtKB-EC"/>
</dbReference>
<feature type="region of interest" description="Disordered" evidence="2">
    <location>
        <begin position="1"/>
        <end position="38"/>
    </location>
</feature>
<keyword evidence="1" id="KW-0067">ATP-binding</keyword>
<dbReference type="NCBIfam" id="TIGR00135">
    <property type="entry name" value="gatC"/>
    <property type="match status" value="1"/>
</dbReference>
<keyword evidence="4" id="KW-1185">Reference proteome</keyword>
<dbReference type="PANTHER" id="PTHR15004:SF0">
    <property type="entry name" value="GLUTAMYL-TRNA(GLN) AMIDOTRANSFERASE SUBUNIT C, MITOCHONDRIAL"/>
    <property type="match status" value="1"/>
</dbReference>
<dbReference type="Proteomes" id="UP000776164">
    <property type="component" value="Unassembled WGS sequence"/>
</dbReference>
<dbReference type="GO" id="GO:0050566">
    <property type="term" value="F:asparaginyl-tRNA synthase (glutamine-hydrolyzing) activity"/>
    <property type="evidence" value="ECO:0007669"/>
    <property type="project" value="UniProtKB-EC"/>
</dbReference>
<reference evidence="3 4" key="1">
    <citation type="submission" date="2021-01" db="EMBL/GenBank/DDBJ databases">
        <title>Sequencing the genomes of 1000 actinobacteria strains.</title>
        <authorList>
            <person name="Klenk H.-P."/>
        </authorList>
    </citation>
    <scope>NUCLEOTIDE SEQUENCE [LARGE SCALE GENOMIC DNA]</scope>
    <source>
        <strain evidence="3 4">DSM 13057</strain>
    </source>
</reference>
<evidence type="ECO:0000313" key="3">
    <source>
        <dbReference type="EMBL" id="MBM7472810.1"/>
    </source>
</evidence>
<proteinExistence type="inferred from homology"/>
<evidence type="ECO:0000313" key="4">
    <source>
        <dbReference type="Proteomes" id="UP000776164"/>
    </source>
</evidence>
<dbReference type="InterPro" id="IPR036113">
    <property type="entry name" value="Asp/Glu-ADT_sf_sub_c"/>
</dbReference>
<accession>A0ABS2L6T0</accession>
<dbReference type="HAMAP" id="MF_00122">
    <property type="entry name" value="GatC"/>
    <property type="match status" value="1"/>
</dbReference>
<comment type="catalytic activity">
    <reaction evidence="1">
        <text>L-glutamyl-tRNA(Gln) + L-glutamine + ATP + H2O = L-glutaminyl-tRNA(Gln) + L-glutamate + ADP + phosphate + H(+)</text>
        <dbReference type="Rhea" id="RHEA:17521"/>
        <dbReference type="Rhea" id="RHEA-COMP:9681"/>
        <dbReference type="Rhea" id="RHEA-COMP:9684"/>
        <dbReference type="ChEBI" id="CHEBI:15377"/>
        <dbReference type="ChEBI" id="CHEBI:15378"/>
        <dbReference type="ChEBI" id="CHEBI:29985"/>
        <dbReference type="ChEBI" id="CHEBI:30616"/>
        <dbReference type="ChEBI" id="CHEBI:43474"/>
        <dbReference type="ChEBI" id="CHEBI:58359"/>
        <dbReference type="ChEBI" id="CHEBI:78520"/>
        <dbReference type="ChEBI" id="CHEBI:78521"/>
        <dbReference type="ChEBI" id="CHEBI:456216"/>
    </reaction>
</comment>
<keyword evidence="1" id="KW-0648">Protein biosynthesis</keyword>
<dbReference type="InterPro" id="IPR003837">
    <property type="entry name" value="GatC"/>
</dbReference>
<dbReference type="Pfam" id="PF02686">
    <property type="entry name" value="GatC"/>
    <property type="match status" value="1"/>
</dbReference>
<feature type="compositionally biased region" description="Polar residues" evidence="2">
    <location>
        <begin position="17"/>
        <end position="33"/>
    </location>
</feature>
<keyword evidence="1" id="KW-0547">Nucleotide-binding</keyword>
<evidence type="ECO:0000256" key="1">
    <source>
        <dbReference type="HAMAP-Rule" id="MF_00122"/>
    </source>
</evidence>
<dbReference type="EMBL" id="JAFBBU010000001">
    <property type="protein sequence ID" value="MBM7472810.1"/>
    <property type="molecule type" value="Genomic_DNA"/>
</dbReference>